<protein>
    <submittedName>
        <fullName evidence="2">Uncharacterized protein</fullName>
    </submittedName>
</protein>
<reference evidence="2" key="2">
    <citation type="submission" date="2020-09" db="EMBL/GenBank/DDBJ databases">
        <authorList>
            <person name="Sun Q."/>
            <person name="Zhou Y."/>
        </authorList>
    </citation>
    <scope>NUCLEOTIDE SEQUENCE</scope>
    <source>
        <strain evidence="2">CGMCC 4.7278</strain>
    </source>
</reference>
<dbReference type="Pfam" id="PF20381">
    <property type="entry name" value="Rv1476"/>
    <property type="match status" value="1"/>
</dbReference>
<keyword evidence="3" id="KW-1185">Reference proteome</keyword>
<proteinExistence type="predicted"/>
<sequence>MTVLHTFAPMAAELPPNVVLGSIASDLADNHVAAPKGKDQAKLATIAADAREAGIKLEIVVVEGNPGHESALRDLATATQQRTGGTVVVLSDDFIGTSSDNVSRVKLEWAEDVAKYRGNHPEEAAQAFVGRLAQPEGLSWGAITGVLLVLTILVIAGLALVKARRSPEEDMALFGPAAD</sequence>
<organism evidence="2 3">
    <name type="scientific">Nocardia camponoti</name>
    <dbReference type="NCBI Taxonomy" id="1616106"/>
    <lineage>
        <taxon>Bacteria</taxon>
        <taxon>Bacillati</taxon>
        <taxon>Actinomycetota</taxon>
        <taxon>Actinomycetes</taxon>
        <taxon>Mycobacteriales</taxon>
        <taxon>Nocardiaceae</taxon>
        <taxon>Nocardia</taxon>
    </lineage>
</organism>
<dbReference type="RefSeq" id="WP_188827359.1">
    <property type="nucleotide sequence ID" value="NZ_BMMW01000001.1"/>
</dbReference>
<reference evidence="2" key="1">
    <citation type="journal article" date="2014" name="Int. J. Syst. Evol. Microbiol.">
        <title>Complete genome sequence of Corynebacterium casei LMG S-19264T (=DSM 44701T), isolated from a smear-ripened cheese.</title>
        <authorList>
            <consortium name="US DOE Joint Genome Institute (JGI-PGF)"/>
            <person name="Walter F."/>
            <person name="Albersmeier A."/>
            <person name="Kalinowski J."/>
            <person name="Ruckert C."/>
        </authorList>
    </citation>
    <scope>NUCLEOTIDE SEQUENCE</scope>
    <source>
        <strain evidence="2">CGMCC 4.7278</strain>
    </source>
</reference>
<dbReference type="Proteomes" id="UP000612956">
    <property type="component" value="Unassembled WGS sequence"/>
</dbReference>
<evidence type="ECO:0000313" key="3">
    <source>
        <dbReference type="Proteomes" id="UP000612956"/>
    </source>
</evidence>
<evidence type="ECO:0000256" key="1">
    <source>
        <dbReference type="SAM" id="Phobius"/>
    </source>
</evidence>
<gene>
    <name evidence="2" type="ORF">GCM10011591_08000</name>
</gene>
<keyword evidence="1" id="KW-0812">Transmembrane</keyword>
<dbReference type="AlphaFoldDB" id="A0A917V515"/>
<feature type="transmembrane region" description="Helical" evidence="1">
    <location>
        <begin position="138"/>
        <end position="161"/>
    </location>
</feature>
<accession>A0A917V515</accession>
<evidence type="ECO:0000313" key="2">
    <source>
        <dbReference type="EMBL" id="GGK38652.1"/>
    </source>
</evidence>
<name>A0A917V515_9NOCA</name>
<keyword evidence="1" id="KW-0472">Membrane</keyword>
<comment type="caution">
    <text evidence="2">The sequence shown here is derived from an EMBL/GenBank/DDBJ whole genome shotgun (WGS) entry which is preliminary data.</text>
</comment>
<dbReference type="InterPro" id="IPR046498">
    <property type="entry name" value="Rv1476-like"/>
</dbReference>
<keyword evidence="1" id="KW-1133">Transmembrane helix</keyword>
<dbReference type="EMBL" id="BMMW01000001">
    <property type="protein sequence ID" value="GGK38652.1"/>
    <property type="molecule type" value="Genomic_DNA"/>
</dbReference>